<dbReference type="RefSeq" id="WP_261693180.1">
    <property type="nucleotide sequence ID" value="NZ_CP104694.1"/>
</dbReference>
<protein>
    <submittedName>
        <fullName evidence="9">FtsX-like permease family protein</fullName>
    </submittedName>
</protein>
<dbReference type="Proteomes" id="UP001064632">
    <property type="component" value="Chromosome"/>
</dbReference>
<evidence type="ECO:0000256" key="1">
    <source>
        <dbReference type="ARBA" id="ARBA00004651"/>
    </source>
</evidence>
<reference evidence="9" key="1">
    <citation type="submission" date="2022-09" db="EMBL/GenBank/DDBJ databases">
        <title>Tahibacter sp. nov., isolated from a fresh water.</title>
        <authorList>
            <person name="Baek J.H."/>
            <person name="Lee J.K."/>
            <person name="Kim J.M."/>
            <person name="Jeon C.O."/>
        </authorList>
    </citation>
    <scope>NUCLEOTIDE SEQUENCE</scope>
    <source>
        <strain evidence="9">W38</strain>
    </source>
</reference>
<feature type="domain" description="ABC3 transporter permease C-terminal" evidence="8">
    <location>
        <begin position="328"/>
        <end position="454"/>
    </location>
</feature>
<comment type="subcellular location">
    <subcellularLocation>
        <location evidence="1">Cell membrane</location>
        <topology evidence="1">Multi-pass membrane protein</topology>
    </subcellularLocation>
</comment>
<evidence type="ECO:0000256" key="7">
    <source>
        <dbReference type="SAM" id="Phobius"/>
    </source>
</evidence>
<keyword evidence="10" id="KW-1185">Reference proteome</keyword>
<evidence type="ECO:0000313" key="9">
    <source>
        <dbReference type="EMBL" id="UXI66196.1"/>
    </source>
</evidence>
<gene>
    <name evidence="9" type="ORF">N4264_15715</name>
</gene>
<evidence type="ECO:0000256" key="5">
    <source>
        <dbReference type="ARBA" id="ARBA00022989"/>
    </source>
</evidence>
<dbReference type="EMBL" id="CP104694">
    <property type="protein sequence ID" value="UXI66196.1"/>
    <property type="molecule type" value="Genomic_DNA"/>
</dbReference>
<evidence type="ECO:0000313" key="10">
    <source>
        <dbReference type="Proteomes" id="UP001064632"/>
    </source>
</evidence>
<evidence type="ECO:0000259" key="8">
    <source>
        <dbReference type="Pfam" id="PF02687"/>
    </source>
</evidence>
<keyword evidence="4 7" id="KW-0812">Transmembrane</keyword>
<feature type="transmembrane region" description="Helical" evidence="7">
    <location>
        <begin position="371"/>
        <end position="399"/>
    </location>
</feature>
<accession>A0ABY6B9I2</accession>
<dbReference type="PANTHER" id="PTHR30489:SF0">
    <property type="entry name" value="LIPOPROTEIN-RELEASING SYSTEM TRANSMEMBRANE PROTEIN LOLE"/>
    <property type="match status" value="1"/>
</dbReference>
<keyword evidence="6 7" id="KW-0472">Membrane</keyword>
<feature type="transmembrane region" description="Helical" evidence="7">
    <location>
        <begin position="325"/>
        <end position="350"/>
    </location>
</feature>
<keyword evidence="5 7" id="KW-1133">Transmembrane helix</keyword>
<evidence type="ECO:0000256" key="2">
    <source>
        <dbReference type="ARBA" id="ARBA00005236"/>
    </source>
</evidence>
<name>A0ABY6B9I2_9GAMM</name>
<comment type="similarity">
    <text evidence="2">Belongs to the ABC-4 integral membrane protein family. LolC/E subfamily.</text>
</comment>
<dbReference type="Pfam" id="PF02687">
    <property type="entry name" value="FtsX"/>
    <property type="match status" value="1"/>
</dbReference>
<dbReference type="InterPro" id="IPR051447">
    <property type="entry name" value="Lipoprotein-release_system"/>
</dbReference>
<evidence type="ECO:0000256" key="6">
    <source>
        <dbReference type="ARBA" id="ARBA00023136"/>
    </source>
</evidence>
<proteinExistence type="inferred from homology"/>
<sequence>MIDVQIALRNLLRNWRRSLTTTLAIVIGVLALLLFGGFTNAIMATLETGIVGSTGHIHVQRQGFARYGFGNPAQYSIENTNEVIAVMNSDPLVASHLRVVTPLLLFNGLAGRYDAGSSHMMSGEGVEVSGQQALRTWDAYGLTHAVGGRFTLPDSPDNAALVGVGLGRMLGLCDALGIDECPAEPASALPADAAPIPDDISALAQTEARTPGAGEAKIDLLTSQPNGAPNVVSAQVMRAENQGLSALDSTYVAVHLDLARKLVFGSDAAEQSTLLIAQLDSTRNMAIVKDRLNTVIAEKGWPLVAVDFQQFFAEYHQVQRMFQTIFGFIAILMGVIVLFTVANTMSAAVLERTAEIGTIRALGVRPRGVRRLFLIEGSLLGLFGVAVGIALALLCAWAVNHSGLTWVPPNRVARVPLLVSLAGDWRLIVGASSTLLVVAMLSAWVPARRGSRRSIVEALRYA</sequence>
<dbReference type="InterPro" id="IPR003838">
    <property type="entry name" value="ABC3_permease_C"/>
</dbReference>
<keyword evidence="3" id="KW-1003">Cell membrane</keyword>
<dbReference type="PANTHER" id="PTHR30489">
    <property type="entry name" value="LIPOPROTEIN-RELEASING SYSTEM TRANSMEMBRANE PROTEIN LOLE"/>
    <property type="match status" value="1"/>
</dbReference>
<feature type="transmembrane region" description="Helical" evidence="7">
    <location>
        <begin position="21"/>
        <end position="43"/>
    </location>
</feature>
<feature type="transmembrane region" description="Helical" evidence="7">
    <location>
        <begin position="425"/>
        <end position="445"/>
    </location>
</feature>
<evidence type="ECO:0000256" key="4">
    <source>
        <dbReference type="ARBA" id="ARBA00022692"/>
    </source>
</evidence>
<organism evidence="9 10">
    <name type="scientific">Tahibacter amnicola</name>
    <dbReference type="NCBI Taxonomy" id="2976241"/>
    <lineage>
        <taxon>Bacteria</taxon>
        <taxon>Pseudomonadati</taxon>
        <taxon>Pseudomonadota</taxon>
        <taxon>Gammaproteobacteria</taxon>
        <taxon>Lysobacterales</taxon>
        <taxon>Rhodanobacteraceae</taxon>
        <taxon>Tahibacter</taxon>
    </lineage>
</organism>
<evidence type="ECO:0000256" key="3">
    <source>
        <dbReference type="ARBA" id="ARBA00022475"/>
    </source>
</evidence>